<dbReference type="PROSITE" id="PS51208">
    <property type="entry name" value="AUTOTRANSPORTER"/>
    <property type="match status" value="1"/>
</dbReference>
<name>A0ABX8CCS9_9CHLA</name>
<comment type="subcellular location">
    <subcellularLocation>
        <location evidence="2">Cell outer membrane</location>
        <topology evidence="2">Peripheral membrane protein</topology>
        <orientation evidence="2">Extracellular side</orientation>
    </subcellularLocation>
    <subcellularLocation>
        <location evidence="1">Secreted</location>
        <location evidence="1">Cell wall</location>
    </subcellularLocation>
</comment>
<dbReference type="SMART" id="SM00710">
    <property type="entry name" value="PbH1"/>
    <property type="match status" value="4"/>
</dbReference>
<feature type="compositionally biased region" description="Low complexity" evidence="11">
    <location>
        <begin position="226"/>
        <end position="237"/>
    </location>
</feature>
<feature type="chain" id="PRO_5047506790" evidence="12">
    <location>
        <begin position="23"/>
        <end position="969"/>
    </location>
</feature>
<keyword evidence="9" id="KW-0472">Membrane</keyword>
<feature type="signal peptide" evidence="12">
    <location>
        <begin position="1"/>
        <end position="22"/>
    </location>
</feature>
<evidence type="ECO:0000313" key="14">
    <source>
        <dbReference type="EMBL" id="QVE48830.1"/>
    </source>
</evidence>
<feature type="region of interest" description="Disordered" evidence="11">
    <location>
        <begin position="206"/>
        <end position="280"/>
    </location>
</feature>
<dbReference type="NCBIfam" id="TIGR01376">
    <property type="entry name" value="POMP_repeat"/>
    <property type="match status" value="3"/>
</dbReference>
<dbReference type="InterPro" id="IPR005546">
    <property type="entry name" value="Autotransporte_beta"/>
</dbReference>
<gene>
    <name evidence="14" type="ORF">H9Q19_03870</name>
</gene>
<sequence>MKLSVYGFLLSSSLLSTHIAFAENASVSPAVPQNVPAAGASKTITELTEGFDGSVNPPKEFTSKATSNAAGTTYSLTTDISFTNITTLTPTPPPQPASGSKTNEGSCFSNTAGDLTFSGATHSLTFENISLTAKGAAISNTASGTTLQLTNLTNLTFSNSPGSSVSTGKGAIYCEGSSLKVINNGNVTFSNNHSEENGGAICYKAATVSPPVSPPPQPQPQPQPSPITTVTTPPTTIALPNTPILSSSTAPTQPPGGSGSPGSPSGPAPAPDVPGSGAQQAAQNTFTFGGNDSLTFSGNSSDKCGGAIYAHDLIITATGQTLFTNNTAKEKGGAIAIADGGTIYLSAEGGDIIFEGNTAKDNTPNAIDLGSTAKFGDLCALKGRSIIFYDPITSNGTDVSDKLIINGPVTQPAPSRGGSSTPTVRSAAAVQPVPRLYEGTIVFSGKKQNTSKTKALTNASSLKQPVELAAGTLVLEDGALFSAKSFSQKDTTSTVVLEQNTQLQVSDSIDLKNLWIGVTNVNSPDFARVSTTGSTGTVKVTGAITLAVSDPKFYENPDLAKQLNKEFIKISAQGSVTITDSPNTPNQDISSHLGYQGVWQLTWADVPSGGSGQPTEKVATLGWQPQGYLPTPGDTQSYTSLVPNSLWGMVSDVAAIQRLIEGEANSAQGKDIWGAGLSNFLKGKKTDKNRKFRNFSSGYAVGTSSQSLHGFKFSFGFCQLFGRAKDYAGARIHEKILSGSLYTQYDTELLPILKFLAGTSVFRPKILKQITDDFPVTFQAQFGYFYGDNSMKIKYLDATQTNSSWENHCYSGDIGTSIAIPIQSKDGIIQMASPFVKVQSVYVYQKGFHEKGLRRRAFDHTYLTNISIPLGLKVYGDSVSKDLHYELSAAYVGDAYRHNPKNTTTPIVTNVVATPWITTATNLQRHAARFQGAGDYALTSYIQLFAQGSIELRKSARSYHANAGSSIHF</sequence>
<evidence type="ECO:0000313" key="15">
    <source>
        <dbReference type="Proteomes" id="UP000680625"/>
    </source>
</evidence>
<dbReference type="InterPro" id="IPR011050">
    <property type="entry name" value="Pectin_lyase_fold/virulence"/>
</dbReference>
<evidence type="ECO:0000256" key="3">
    <source>
        <dbReference type="ARBA" id="ARBA00007542"/>
    </source>
</evidence>
<proteinExistence type="inferred from homology"/>
<evidence type="ECO:0000256" key="2">
    <source>
        <dbReference type="ARBA" id="ARBA00004416"/>
    </source>
</evidence>
<evidence type="ECO:0000256" key="6">
    <source>
        <dbReference type="ARBA" id="ARBA00022525"/>
    </source>
</evidence>
<feature type="region of interest" description="Disordered" evidence="11">
    <location>
        <begin position="85"/>
        <end position="105"/>
    </location>
</feature>
<dbReference type="Pfam" id="PF02415">
    <property type="entry name" value="Chlam_PMP"/>
    <property type="match status" value="3"/>
</dbReference>
<evidence type="ECO:0000256" key="1">
    <source>
        <dbReference type="ARBA" id="ARBA00004191"/>
    </source>
</evidence>
<organism evidence="14 15">
    <name type="scientific">Chlamydia crocodili</name>
    <dbReference type="NCBI Taxonomy" id="2766982"/>
    <lineage>
        <taxon>Bacteria</taxon>
        <taxon>Pseudomonadati</taxon>
        <taxon>Chlamydiota</taxon>
        <taxon>Chlamydiia</taxon>
        <taxon>Chlamydiales</taxon>
        <taxon>Chlamydiaceae</taxon>
        <taxon>Chlamydia/Chlamydophila group</taxon>
        <taxon>Chlamydia</taxon>
    </lineage>
</organism>
<accession>A0ABX8CCS9</accession>
<evidence type="ECO:0000256" key="5">
    <source>
        <dbReference type="ARBA" id="ARBA00022512"/>
    </source>
</evidence>
<comment type="similarity">
    <text evidence="3">Belongs to the PMP outer membrane protein family.</text>
</comment>
<reference evidence="14 15" key="1">
    <citation type="submission" date="2020-08" db="EMBL/GenBank/DDBJ databases">
        <title>Isolation and characterization of novel Chlamydia from Siamese crocodiles (Crocodylus siamensis).</title>
        <authorList>
            <person name="Sariya L."/>
        </authorList>
    </citation>
    <scope>NUCLEOTIDE SEQUENCE [LARGE SCALE GENOMIC DNA]</scope>
    <source>
        <strain evidence="14 15">No. 12</strain>
    </source>
</reference>
<evidence type="ECO:0000256" key="11">
    <source>
        <dbReference type="SAM" id="MobiDB-lite"/>
    </source>
</evidence>
<dbReference type="InterPro" id="IPR011427">
    <property type="entry name" value="Polymorphic_membr_middle"/>
</dbReference>
<dbReference type="EMBL" id="CP060791">
    <property type="protein sequence ID" value="QVE48830.1"/>
    <property type="molecule type" value="Genomic_DNA"/>
</dbReference>
<evidence type="ECO:0000256" key="9">
    <source>
        <dbReference type="ARBA" id="ARBA00023136"/>
    </source>
</evidence>
<evidence type="ECO:0000256" key="10">
    <source>
        <dbReference type="ARBA" id="ARBA00023237"/>
    </source>
</evidence>
<keyword evidence="8 12" id="KW-0732">Signal</keyword>
<feature type="compositionally biased region" description="Pro residues" evidence="11">
    <location>
        <begin position="211"/>
        <end position="225"/>
    </location>
</feature>
<keyword evidence="10" id="KW-0998">Cell outer membrane</keyword>
<dbReference type="InterPro" id="IPR003368">
    <property type="entry name" value="POMP_repeat"/>
</dbReference>
<feature type="domain" description="Autotransporter" evidence="13">
    <location>
        <begin position="665"/>
        <end position="969"/>
    </location>
</feature>
<keyword evidence="7" id="KW-0812">Transmembrane</keyword>
<evidence type="ECO:0000259" key="13">
    <source>
        <dbReference type="PROSITE" id="PS51208"/>
    </source>
</evidence>
<keyword evidence="4" id="KW-1134">Transmembrane beta strand</keyword>
<evidence type="ECO:0000256" key="12">
    <source>
        <dbReference type="SAM" id="SignalP"/>
    </source>
</evidence>
<dbReference type="GeneID" id="301704738"/>
<dbReference type="Proteomes" id="UP000680625">
    <property type="component" value="Chromosome"/>
</dbReference>
<dbReference type="RefSeq" id="WP_213240481.1">
    <property type="nucleotide sequence ID" value="NZ_CP060791.1"/>
</dbReference>
<keyword evidence="5" id="KW-0134">Cell wall</keyword>
<dbReference type="SUPFAM" id="SSF103515">
    <property type="entry name" value="Autotransporter"/>
    <property type="match status" value="1"/>
</dbReference>
<keyword evidence="15" id="KW-1185">Reference proteome</keyword>
<evidence type="ECO:0000256" key="7">
    <source>
        <dbReference type="ARBA" id="ARBA00022692"/>
    </source>
</evidence>
<keyword evidence="6" id="KW-0964">Secreted</keyword>
<dbReference type="SUPFAM" id="SSF51126">
    <property type="entry name" value="Pectin lyase-like"/>
    <property type="match status" value="1"/>
</dbReference>
<dbReference type="SMART" id="SM00869">
    <property type="entry name" value="Autotransporter"/>
    <property type="match status" value="1"/>
</dbReference>
<dbReference type="InterPro" id="IPR006626">
    <property type="entry name" value="PbH1"/>
</dbReference>
<evidence type="ECO:0000256" key="8">
    <source>
        <dbReference type="ARBA" id="ARBA00022729"/>
    </source>
</evidence>
<dbReference type="Pfam" id="PF07548">
    <property type="entry name" value="ChlamPMP_M"/>
    <property type="match status" value="1"/>
</dbReference>
<dbReference type="Gene3D" id="2.40.128.130">
    <property type="entry name" value="Autotransporter beta-domain"/>
    <property type="match status" value="1"/>
</dbReference>
<dbReference type="InterPro" id="IPR036709">
    <property type="entry name" value="Autotransporte_beta_dom_sf"/>
</dbReference>
<evidence type="ECO:0000256" key="4">
    <source>
        <dbReference type="ARBA" id="ARBA00022452"/>
    </source>
</evidence>
<protein>
    <submittedName>
        <fullName evidence="14">Autotransporter domain-containing protein</fullName>
    </submittedName>
</protein>